<evidence type="ECO:0000256" key="11">
    <source>
        <dbReference type="ARBA" id="ARBA00022990"/>
    </source>
</evidence>
<feature type="domain" description="J" evidence="16">
    <location>
        <begin position="12"/>
        <end position="80"/>
    </location>
</feature>
<keyword evidence="4" id="KW-0244">Early protein</keyword>
<dbReference type="Gene3D" id="1.10.287.110">
    <property type="entry name" value="DnaJ domain"/>
    <property type="match status" value="1"/>
</dbReference>
<dbReference type="PROSITE" id="PS50076">
    <property type="entry name" value="DNAJ_2"/>
    <property type="match status" value="1"/>
</dbReference>
<dbReference type="GO" id="GO:0042025">
    <property type="term" value="C:host cell nucleus"/>
    <property type="evidence" value="ECO:0007669"/>
    <property type="project" value="UniProtKB-SubCell"/>
</dbReference>
<evidence type="ECO:0000256" key="1">
    <source>
        <dbReference type="ARBA" id="ARBA00004147"/>
    </source>
</evidence>
<evidence type="ECO:0000256" key="8">
    <source>
        <dbReference type="ARBA" id="ARBA00022723"/>
    </source>
</evidence>
<keyword evidence="8" id="KW-0479">Metal-binding</keyword>
<dbReference type="SUPFAM" id="SSF46565">
    <property type="entry name" value="Chaperone J-domain"/>
    <property type="match status" value="1"/>
</dbReference>
<evidence type="ECO:0000256" key="2">
    <source>
        <dbReference type="ARBA" id="ARBA00004192"/>
    </source>
</evidence>
<evidence type="ECO:0000313" key="17">
    <source>
        <dbReference type="EMBL" id="AJG44389.1"/>
    </source>
</evidence>
<evidence type="ECO:0000256" key="12">
    <source>
        <dbReference type="ARBA" id="ARBA00023015"/>
    </source>
</evidence>
<sequence>MDGALSREESIKLMQLLGLPMQMYGHIPVMRKAFLQKSKEYHPDKGGDEETFKTLCGLYRKLENSLRSQTDFEKAWEENAEGSWSTSDVSKLGNSVEFYRSFDLCQRNVNPKCRCLMCRLKRKHIWRLKEFRSPNSWGMCYCYSCYCQWFGFEEKNFSSVTVWISTMAEMTWGEINVW</sequence>
<accession>A0A0B5L789</accession>
<dbReference type="InterPro" id="IPR003354">
    <property type="entry name" value="Papo_T_antigen"/>
</dbReference>
<keyword evidence="19" id="KW-1185">Reference proteome</keyword>
<keyword evidence="6" id="KW-1048">Host nucleus</keyword>
<evidence type="ECO:0000256" key="6">
    <source>
        <dbReference type="ARBA" id="ARBA00022562"/>
    </source>
</evidence>
<keyword evidence="14" id="KW-0804">Transcription</keyword>
<dbReference type="Proteomes" id="UP000118164">
    <property type="component" value="Segment"/>
</dbReference>
<keyword evidence="12" id="KW-0805">Transcription regulation</keyword>
<evidence type="ECO:0000313" key="18">
    <source>
        <dbReference type="EMBL" id="AJG44394.1"/>
    </source>
</evidence>
<evidence type="ECO:0000256" key="4">
    <source>
        <dbReference type="ARBA" id="ARBA00022518"/>
    </source>
</evidence>
<keyword evidence="13" id="KW-0010">Activator</keyword>
<keyword evidence="7" id="KW-0945">Host-virus interaction</keyword>
<dbReference type="KEGG" id="vg:23527941"/>
<name>A0A0B5L789_9POLY</name>
<evidence type="ECO:0000259" key="16">
    <source>
        <dbReference type="PROSITE" id="PS50076"/>
    </source>
</evidence>
<reference evidence="19 20" key="1">
    <citation type="journal article" date="2015" name="J. Gen. Virol.">
        <title>Discovery of a polyomavirus in European badgers (Meles meles) and the evolution of host range in the family Polyomaviridae.</title>
        <authorList>
            <person name="Hill S.C."/>
            <person name="Murphy A.A."/>
            <person name="Cotten M."/>
            <person name="Palser A.L."/>
            <person name="Benson P."/>
            <person name="Lesellier S."/>
            <person name="Gormley E."/>
            <person name="Richomme C."/>
            <person name="Grierson S."/>
            <person name="Bhuachalla D.N."/>
            <person name="Chambers M."/>
            <person name="Kellam P."/>
            <person name="Boschiroli M.L."/>
            <person name="Ehlers B."/>
            <person name="Jarvis M.A."/>
            <person name="Pybus O.G."/>
        </authorList>
    </citation>
    <scope>NUCLEOTIDE SEQUENCE [LARGE SCALE GENOMIC DNA]</scope>
    <source>
        <strain evidence="17">French</strain>
        <strain evidence="18">UK</strain>
    </source>
</reference>
<dbReference type="GeneID" id="23527941"/>
<keyword evidence="10" id="KW-0862">Zinc</keyword>
<evidence type="ECO:0000256" key="9">
    <source>
        <dbReference type="ARBA" id="ARBA00022771"/>
    </source>
</evidence>
<evidence type="ECO:0000256" key="3">
    <source>
        <dbReference type="ARBA" id="ARBA00016539"/>
    </source>
</evidence>
<dbReference type="SUPFAM" id="SSF161240">
    <property type="entry name" value="T-antigen specific domain-like"/>
    <property type="match status" value="1"/>
</dbReference>
<dbReference type="Pfam" id="PF02380">
    <property type="entry name" value="Papo_T_antigen"/>
    <property type="match status" value="1"/>
</dbReference>
<dbReference type="GO" id="GO:0030430">
    <property type="term" value="C:host cell cytoplasm"/>
    <property type="evidence" value="ECO:0007669"/>
    <property type="project" value="UniProtKB-SubCell"/>
</dbReference>
<dbReference type="InterPro" id="IPR036092">
    <property type="entry name" value="Papo_T_antigensf"/>
</dbReference>
<keyword evidence="15" id="KW-1035">Host cytoplasm</keyword>
<evidence type="ECO:0000256" key="13">
    <source>
        <dbReference type="ARBA" id="ARBA00023159"/>
    </source>
</evidence>
<dbReference type="Gene3D" id="1.20.120.1860">
    <property type="entry name" value="Small t-antigen, unique domain"/>
    <property type="match status" value="1"/>
</dbReference>
<evidence type="ECO:0000256" key="7">
    <source>
        <dbReference type="ARBA" id="ARBA00022581"/>
    </source>
</evidence>
<evidence type="ECO:0000313" key="19">
    <source>
        <dbReference type="Proteomes" id="UP000118164"/>
    </source>
</evidence>
<dbReference type="RefSeq" id="YP_009121753.1">
    <property type="nucleotide sequence ID" value="NC_026473.1"/>
</dbReference>
<evidence type="ECO:0000256" key="14">
    <source>
        <dbReference type="ARBA" id="ARBA00023163"/>
    </source>
</evidence>
<dbReference type="GO" id="GO:0008270">
    <property type="term" value="F:zinc ion binding"/>
    <property type="evidence" value="ECO:0007669"/>
    <property type="project" value="UniProtKB-KW"/>
</dbReference>
<keyword evidence="5" id="KW-0597">Phosphoprotein</keyword>
<dbReference type="Proteomes" id="UP000148031">
    <property type="component" value="Genome"/>
</dbReference>
<dbReference type="EMBL" id="KP644239">
    <property type="protein sequence ID" value="AJG44394.1"/>
    <property type="molecule type" value="Genomic_DNA"/>
</dbReference>
<evidence type="ECO:0000256" key="5">
    <source>
        <dbReference type="ARBA" id="ARBA00022553"/>
    </source>
</evidence>
<dbReference type="InterPro" id="IPR036869">
    <property type="entry name" value="J_dom_sf"/>
</dbReference>
<dbReference type="SMART" id="SM00271">
    <property type="entry name" value="DnaJ"/>
    <property type="match status" value="1"/>
</dbReference>
<evidence type="ECO:0000313" key="20">
    <source>
        <dbReference type="Proteomes" id="UP000148031"/>
    </source>
</evidence>
<keyword evidence="11" id="KW-0007">Acetylation</keyword>
<dbReference type="EMBL" id="KP644238">
    <property type="protein sequence ID" value="AJG44389.1"/>
    <property type="molecule type" value="Genomic_DNA"/>
</dbReference>
<proteinExistence type="predicted"/>
<evidence type="ECO:0000256" key="10">
    <source>
        <dbReference type="ARBA" id="ARBA00022833"/>
    </source>
</evidence>
<keyword evidence="9" id="KW-0863">Zinc-finger</keyword>
<comment type="subcellular location">
    <subcellularLocation>
        <location evidence="2">Host cytoplasm</location>
    </subcellularLocation>
    <subcellularLocation>
        <location evidence="1">Host nucleus</location>
    </subcellularLocation>
</comment>
<organism evidence="18 20">
    <name type="scientific">Meles meles polyomavirus 1</name>
    <dbReference type="NCBI Taxonomy" id="1608323"/>
    <lineage>
        <taxon>Viruses</taxon>
        <taxon>Monodnaviria</taxon>
        <taxon>Shotokuvirae</taxon>
        <taxon>Cossaviricota</taxon>
        <taxon>Papovaviricetes</taxon>
        <taxon>Sepolyvirales</taxon>
        <taxon>Polyomaviridae</taxon>
        <taxon>Betapolyomavirus</taxon>
        <taxon>Betapolyomavirus meletis</taxon>
    </lineage>
</organism>
<dbReference type="OrthoDB" id="14669at10239"/>
<protein>
    <recommendedName>
        <fullName evidence="3">Small t antigen</fullName>
    </recommendedName>
</protein>
<evidence type="ECO:0000256" key="15">
    <source>
        <dbReference type="ARBA" id="ARBA00023200"/>
    </source>
</evidence>
<dbReference type="InterPro" id="IPR001623">
    <property type="entry name" value="DnaJ_domain"/>
</dbReference>